<sequence length="180" mass="20942">MHRATIQARIASRVLSRGLVTYRRPLVGPPDAVSHLRPVLYGPPPEPPKLAASPYSVSEFTSTEQGTVEEEGDALQWRLQEEQLDAFNQSFWVENNTRFQAAKQAVLDQYPPLAPSASPDEVAIREMEQEQVLQAFYATWVQQEKPRNFAYTREWYRRIYSSLWPGLKRQWKMFKMRAKE</sequence>
<gene>
    <name evidence="7" type="ORF">CALCODRAFT_450743</name>
</gene>
<evidence type="ECO:0000256" key="6">
    <source>
        <dbReference type="ARBA" id="ARBA00023136"/>
    </source>
</evidence>
<dbReference type="GO" id="GO:0005743">
    <property type="term" value="C:mitochondrial inner membrane"/>
    <property type="evidence" value="ECO:0007669"/>
    <property type="project" value="UniProtKB-SubCell"/>
</dbReference>
<dbReference type="Pfam" id="PF10231">
    <property type="entry name" value="COA8"/>
    <property type="match status" value="1"/>
</dbReference>
<dbReference type="OrthoDB" id="6246201at2759"/>
<comment type="subcellular location">
    <subcellularLocation>
        <location evidence="1">Mitochondrion inner membrane</location>
        <topology evidence="1">Peripheral membrane protein</topology>
        <orientation evidence="1">Matrix side</orientation>
    </subcellularLocation>
</comment>
<keyword evidence="5" id="KW-0496">Mitochondrion</keyword>
<evidence type="ECO:0000256" key="1">
    <source>
        <dbReference type="ARBA" id="ARBA00004443"/>
    </source>
</evidence>
<dbReference type="GO" id="GO:0097193">
    <property type="term" value="P:intrinsic apoptotic signaling pathway"/>
    <property type="evidence" value="ECO:0007669"/>
    <property type="project" value="InterPro"/>
</dbReference>
<keyword evidence="4" id="KW-0809">Transit peptide</keyword>
<evidence type="ECO:0000256" key="5">
    <source>
        <dbReference type="ARBA" id="ARBA00023128"/>
    </source>
</evidence>
<accession>A0A165H7G0</accession>
<comment type="similarity">
    <text evidence="2">Belongs to the COA8 family.</text>
</comment>
<evidence type="ECO:0000256" key="4">
    <source>
        <dbReference type="ARBA" id="ARBA00022946"/>
    </source>
</evidence>
<dbReference type="EMBL" id="KV423945">
    <property type="protein sequence ID" value="KZT58949.1"/>
    <property type="molecule type" value="Genomic_DNA"/>
</dbReference>
<dbReference type="PANTHER" id="PTHR31107">
    <property type="entry name" value="APOPTOGENIC PROTEIN 1, MITOCHONDRIAL"/>
    <property type="match status" value="1"/>
</dbReference>
<reference evidence="7 8" key="1">
    <citation type="journal article" date="2016" name="Mol. Biol. Evol.">
        <title>Comparative Genomics of Early-Diverging Mushroom-Forming Fungi Provides Insights into the Origins of Lignocellulose Decay Capabilities.</title>
        <authorList>
            <person name="Nagy L.G."/>
            <person name="Riley R."/>
            <person name="Tritt A."/>
            <person name="Adam C."/>
            <person name="Daum C."/>
            <person name="Floudas D."/>
            <person name="Sun H."/>
            <person name="Yadav J.S."/>
            <person name="Pangilinan J."/>
            <person name="Larsson K.H."/>
            <person name="Matsuura K."/>
            <person name="Barry K."/>
            <person name="Labutti K."/>
            <person name="Kuo R."/>
            <person name="Ohm R.A."/>
            <person name="Bhattacharya S.S."/>
            <person name="Shirouzu T."/>
            <person name="Yoshinaga Y."/>
            <person name="Martin F.M."/>
            <person name="Grigoriev I.V."/>
            <person name="Hibbett D.S."/>
        </authorList>
    </citation>
    <scope>NUCLEOTIDE SEQUENCE [LARGE SCALE GENOMIC DNA]</scope>
    <source>
        <strain evidence="7 8">HHB12733</strain>
    </source>
</reference>
<feature type="non-terminal residue" evidence="7">
    <location>
        <position position="180"/>
    </location>
</feature>
<evidence type="ECO:0000313" key="8">
    <source>
        <dbReference type="Proteomes" id="UP000076842"/>
    </source>
</evidence>
<protein>
    <submittedName>
        <fullName evidence="7">Uncharacterized protein</fullName>
    </submittedName>
</protein>
<dbReference type="AlphaFoldDB" id="A0A165H7G0"/>
<evidence type="ECO:0000256" key="2">
    <source>
        <dbReference type="ARBA" id="ARBA00005453"/>
    </source>
</evidence>
<name>A0A165H7G0_9BASI</name>
<keyword evidence="6" id="KW-0472">Membrane</keyword>
<evidence type="ECO:0000313" key="7">
    <source>
        <dbReference type="EMBL" id="KZT58949.1"/>
    </source>
</evidence>
<proteinExistence type="inferred from homology"/>
<evidence type="ECO:0000256" key="3">
    <source>
        <dbReference type="ARBA" id="ARBA00022792"/>
    </source>
</evidence>
<dbReference type="InParanoid" id="A0A165H7G0"/>
<dbReference type="PANTHER" id="PTHR31107:SF2">
    <property type="entry name" value="CYTOCHROME C OXIDASE ASSEMBLY FACTOR 8"/>
    <property type="match status" value="1"/>
</dbReference>
<keyword evidence="8" id="KW-1185">Reference proteome</keyword>
<dbReference type="Proteomes" id="UP000076842">
    <property type="component" value="Unassembled WGS sequence"/>
</dbReference>
<organism evidence="7 8">
    <name type="scientific">Calocera cornea HHB12733</name>
    <dbReference type="NCBI Taxonomy" id="1353952"/>
    <lineage>
        <taxon>Eukaryota</taxon>
        <taxon>Fungi</taxon>
        <taxon>Dikarya</taxon>
        <taxon>Basidiomycota</taxon>
        <taxon>Agaricomycotina</taxon>
        <taxon>Dacrymycetes</taxon>
        <taxon>Dacrymycetales</taxon>
        <taxon>Dacrymycetaceae</taxon>
        <taxon>Calocera</taxon>
    </lineage>
</organism>
<dbReference type="InterPro" id="IPR018796">
    <property type="entry name" value="COA8"/>
</dbReference>
<keyword evidence="3" id="KW-0999">Mitochondrion inner membrane</keyword>